<evidence type="ECO:0000313" key="4">
    <source>
        <dbReference type="Proteomes" id="UP001180845"/>
    </source>
</evidence>
<accession>A0AAE4CQU4</accession>
<reference evidence="3" key="1">
    <citation type="submission" date="2023-07" db="EMBL/GenBank/DDBJ databases">
        <title>Sequencing the genomes of 1000 actinobacteria strains.</title>
        <authorList>
            <person name="Klenk H.-P."/>
        </authorList>
    </citation>
    <scope>NUCLEOTIDE SEQUENCE</scope>
    <source>
        <strain evidence="3">DSM 45977</strain>
    </source>
</reference>
<evidence type="ECO:0000256" key="2">
    <source>
        <dbReference type="RuleBase" id="RU362080"/>
    </source>
</evidence>
<dbReference type="RefSeq" id="WP_310278548.1">
    <property type="nucleotide sequence ID" value="NZ_JAVDXW010000002.1"/>
</dbReference>
<proteinExistence type="inferred from homology"/>
<dbReference type="EMBL" id="JAVDXW010000002">
    <property type="protein sequence ID" value="MDR7304452.1"/>
    <property type="molecule type" value="Genomic_DNA"/>
</dbReference>
<dbReference type="InterPro" id="IPR006442">
    <property type="entry name" value="Antitoxin_Phd/YefM"/>
</dbReference>
<protein>
    <recommendedName>
        <fullName evidence="2">Antitoxin</fullName>
    </recommendedName>
</protein>
<comment type="similarity">
    <text evidence="1 2">Belongs to the phD/YefM antitoxin family.</text>
</comment>
<sequence length="95" mass="10297">MSVEAIHQNDSSDEIEVNLSTARPHLSDYAEKAKDGQTVYLTNRGKRVAALVPADVAEAHADAEDAYWARRAREAEESGTLSWNEAIVALEGGEA</sequence>
<dbReference type="Pfam" id="PF02604">
    <property type="entry name" value="PhdYeFM_antitox"/>
    <property type="match status" value="1"/>
</dbReference>
<evidence type="ECO:0000256" key="1">
    <source>
        <dbReference type="ARBA" id="ARBA00009981"/>
    </source>
</evidence>
<comment type="function">
    <text evidence="2">Antitoxin component of a type II toxin-antitoxin (TA) system.</text>
</comment>
<dbReference type="AlphaFoldDB" id="A0AAE4CQU4"/>
<dbReference type="SUPFAM" id="SSF143120">
    <property type="entry name" value="YefM-like"/>
    <property type="match status" value="1"/>
</dbReference>
<dbReference type="InterPro" id="IPR036165">
    <property type="entry name" value="YefM-like_sf"/>
</dbReference>
<comment type="caution">
    <text evidence="3">The sequence shown here is derived from an EMBL/GenBank/DDBJ whole genome shotgun (WGS) entry which is preliminary data.</text>
</comment>
<dbReference type="NCBIfam" id="TIGR01552">
    <property type="entry name" value="phd_fam"/>
    <property type="match status" value="1"/>
</dbReference>
<organism evidence="3 4">
    <name type="scientific">Haloactinomyces albus</name>
    <dbReference type="NCBI Taxonomy" id="1352928"/>
    <lineage>
        <taxon>Bacteria</taxon>
        <taxon>Bacillati</taxon>
        <taxon>Actinomycetota</taxon>
        <taxon>Actinomycetes</taxon>
        <taxon>Actinopolysporales</taxon>
        <taxon>Actinopolysporaceae</taxon>
        <taxon>Haloactinomyces</taxon>
    </lineage>
</organism>
<dbReference type="Proteomes" id="UP001180845">
    <property type="component" value="Unassembled WGS sequence"/>
</dbReference>
<gene>
    <name evidence="3" type="ORF">JOF55_004696</name>
</gene>
<evidence type="ECO:0000313" key="3">
    <source>
        <dbReference type="EMBL" id="MDR7304452.1"/>
    </source>
</evidence>
<keyword evidence="4" id="KW-1185">Reference proteome</keyword>
<name>A0AAE4CQU4_9ACTN</name>
<dbReference type="Gene3D" id="3.40.1620.10">
    <property type="entry name" value="YefM-like domain"/>
    <property type="match status" value="1"/>
</dbReference>